<dbReference type="InterPro" id="IPR038770">
    <property type="entry name" value="Na+/solute_symporter_sf"/>
</dbReference>
<keyword evidence="4 5" id="KW-0472">Membrane</keyword>
<evidence type="ECO:0000313" key="6">
    <source>
        <dbReference type="EMBL" id="QGX97494.1"/>
    </source>
</evidence>
<dbReference type="Pfam" id="PF01758">
    <property type="entry name" value="SBF"/>
    <property type="match status" value="1"/>
</dbReference>
<dbReference type="GO" id="GO:0016020">
    <property type="term" value="C:membrane"/>
    <property type="evidence" value="ECO:0007669"/>
    <property type="project" value="UniProtKB-SubCell"/>
</dbReference>
<comment type="subcellular location">
    <subcellularLocation>
        <location evidence="1">Membrane</location>
        <topology evidence="1">Multi-pass membrane protein</topology>
    </subcellularLocation>
</comment>
<dbReference type="Proteomes" id="UP000428330">
    <property type="component" value="Chromosome"/>
</dbReference>
<evidence type="ECO:0000256" key="2">
    <source>
        <dbReference type="ARBA" id="ARBA00022692"/>
    </source>
</evidence>
<feature type="transmembrane region" description="Helical" evidence="5">
    <location>
        <begin position="54"/>
        <end position="75"/>
    </location>
</feature>
<feature type="transmembrane region" description="Helical" evidence="5">
    <location>
        <begin position="214"/>
        <end position="237"/>
    </location>
</feature>
<keyword evidence="2 5" id="KW-0812">Transmembrane</keyword>
<feature type="transmembrane region" description="Helical" evidence="5">
    <location>
        <begin position="155"/>
        <end position="176"/>
    </location>
</feature>
<dbReference type="KEGG" id="rom:EI983_04060"/>
<feature type="transmembrane region" description="Helical" evidence="5">
    <location>
        <begin position="113"/>
        <end position="135"/>
    </location>
</feature>
<sequence length="308" mass="32379">MSSATAAEIDAVILNFSPTSLTVLNMVLAVVMFSIALELKPSDFKRLVQSPKPVLVGLFSQFVLLPALTFCLVLLTRPQPSIALGLILVAACPGGNISNFITHRAGGNAALSVSLTAFSTVAAIFLTPANIAFWGSLYAPTRQILRDTAIDPMSVAVTVGLMLVLPLCLGMALNATRPDITARLRRPLQYLSMAIFIAFVVLALAANWSLFLQYATAVAALVFVHNGLSLAGGYSAATLAGLSAFDRRAITIETGIQNSGLGLILIFGFFDGLGGMAVVAAFWGMWHILSGMALAGLMARRPAPRLAA</sequence>
<dbReference type="RefSeq" id="WP_157706128.1">
    <property type="nucleotide sequence ID" value="NZ_CP034348.1"/>
</dbReference>
<evidence type="ECO:0000313" key="7">
    <source>
        <dbReference type="Proteomes" id="UP000428330"/>
    </source>
</evidence>
<keyword evidence="7" id="KW-1185">Reference proteome</keyword>
<gene>
    <name evidence="6" type="ORF">EI983_04060</name>
</gene>
<dbReference type="AlphaFoldDB" id="A0A6I6IN30"/>
<evidence type="ECO:0000256" key="3">
    <source>
        <dbReference type="ARBA" id="ARBA00022989"/>
    </source>
</evidence>
<accession>A0A6I6IN30</accession>
<feature type="transmembrane region" description="Helical" evidence="5">
    <location>
        <begin position="81"/>
        <end position="101"/>
    </location>
</feature>
<dbReference type="PANTHER" id="PTHR10361:SF28">
    <property type="entry name" value="P3 PROTEIN-RELATED"/>
    <property type="match status" value="1"/>
</dbReference>
<dbReference type="OrthoDB" id="9806785at2"/>
<feature type="transmembrane region" description="Helical" evidence="5">
    <location>
        <begin position="12"/>
        <end position="33"/>
    </location>
</feature>
<dbReference type="InterPro" id="IPR002657">
    <property type="entry name" value="BilAc:Na_symport/Acr3"/>
</dbReference>
<keyword evidence="3 5" id="KW-1133">Transmembrane helix</keyword>
<dbReference type="PANTHER" id="PTHR10361">
    <property type="entry name" value="SODIUM-BILE ACID COTRANSPORTER"/>
    <property type="match status" value="1"/>
</dbReference>
<name>A0A6I6IN30_9RHOB</name>
<dbReference type="InterPro" id="IPR004710">
    <property type="entry name" value="Bilac:Na_transpt"/>
</dbReference>
<dbReference type="Gene3D" id="1.20.1530.20">
    <property type="match status" value="1"/>
</dbReference>
<feature type="transmembrane region" description="Helical" evidence="5">
    <location>
        <begin position="188"/>
        <end position="208"/>
    </location>
</feature>
<proteinExistence type="predicted"/>
<dbReference type="EMBL" id="CP034348">
    <property type="protein sequence ID" value="QGX97494.1"/>
    <property type="molecule type" value="Genomic_DNA"/>
</dbReference>
<evidence type="ECO:0000256" key="4">
    <source>
        <dbReference type="ARBA" id="ARBA00023136"/>
    </source>
</evidence>
<organism evidence="6 7">
    <name type="scientific">Roseovarius faecimaris</name>
    <dbReference type="NCBI Taxonomy" id="2494550"/>
    <lineage>
        <taxon>Bacteria</taxon>
        <taxon>Pseudomonadati</taxon>
        <taxon>Pseudomonadota</taxon>
        <taxon>Alphaproteobacteria</taxon>
        <taxon>Rhodobacterales</taxon>
        <taxon>Roseobacteraceae</taxon>
        <taxon>Roseovarius</taxon>
    </lineage>
</organism>
<evidence type="ECO:0000256" key="1">
    <source>
        <dbReference type="ARBA" id="ARBA00004141"/>
    </source>
</evidence>
<evidence type="ECO:0000256" key="5">
    <source>
        <dbReference type="SAM" id="Phobius"/>
    </source>
</evidence>
<protein>
    <submittedName>
        <fullName evidence="6">Bile acid:sodium symporter family protein</fullName>
    </submittedName>
</protein>
<reference evidence="7" key="1">
    <citation type="submission" date="2018-12" db="EMBL/GenBank/DDBJ databases">
        <title>Complete genome sequence of Roseovarius sp. MME-070.</title>
        <authorList>
            <person name="Nam Y.-D."/>
            <person name="Kang J."/>
            <person name="Chung W.-H."/>
            <person name="Park Y.S."/>
        </authorList>
    </citation>
    <scope>NUCLEOTIDE SEQUENCE [LARGE SCALE GENOMIC DNA]</scope>
    <source>
        <strain evidence="7">MME-070</strain>
    </source>
</reference>